<feature type="domain" description="Glucose-methanol-choline oxidoreductase N-terminal" evidence="11">
    <location>
        <begin position="990"/>
        <end position="1004"/>
    </location>
</feature>
<evidence type="ECO:0000313" key="13">
    <source>
        <dbReference type="Proteomes" id="UP000077002"/>
    </source>
</evidence>
<comment type="cofactor">
    <cofactor evidence="1">
        <name>FAD</name>
        <dbReference type="ChEBI" id="CHEBI:57692"/>
    </cofactor>
</comment>
<dbReference type="Pfam" id="PF04082">
    <property type="entry name" value="Fungal_trans"/>
    <property type="match status" value="1"/>
</dbReference>
<keyword evidence="13" id="KW-1185">Reference proteome</keyword>
<dbReference type="Proteomes" id="UP000077002">
    <property type="component" value="Unassembled WGS sequence"/>
</dbReference>
<feature type="transmembrane region" description="Helical" evidence="10">
    <location>
        <begin position="263"/>
        <end position="286"/>
    </location>
</feature>
<proteinExistence type="inferred from homology"/>
<evidence type="ECO:0000313" key="12">
    <source>
        <dbReference type="EMBL" id="OAG38682.1"/>
    </source>
</evidence>
<reference evidence="12 13" key="1">
    <citation type="submission" date="2016-03" db="EMBL/GenBank/DDBJ databases">
        <title>Draft genome sequence of the Fonsecaea monophora CBS 269.37.</title>
        <authorList>
            <person name="Bombassaro A."/>
            <person name="Vinicius W.A."/>
            <person name="De Hoog S."/>
            <person name="Sun J."/>
            <person name="Souza E.M."/>
            <person name="Raittz R.T."/>
            <person name="Costa F."/>
            <person name="Leao A.C."/>
            <person name="Tadra-Sfeir M.Z."/>
            <person name="Baura V."/>
            <person name="Balsanelli E."/>
            <person name="Pedrosa F.O."/>
            <person name="Moreno L.F."/>
            <person name="Steffens M.B."/>
            <person name="Xi L."/>
            <person name="Bocca A.L."/>
            <person name="Felipe M.S."/>
            <person name="Teixeira M."/>
            <person name="Telles Filho F.Q."/>
            <person name="Azevedo C.M."/>
            <person name="Gomes R."/>
            <person name="Vicente V.A."/>
        </authorList>
    </citation>
    <scope>NUCLEOTIDE SEQUENCE [LARGE SCALE GENOMIC DNA]</scope>
    <source>
        <strain evidence="12 13">CBS 269.37</strain>
    </source>
</reference>
<sequence>MSSQNISEDDKDVIENNPDVEKNLAQTSYPELKQVSSNALSRITSRLSTRDIVDPGPPPDGGLKAWIQVAMAWIVCFCTWGYINSFGVFQTYYTETLGESQSTISWVGSIQLWVVFFVSAFSGRALDAGFFVPSLLIGSIVQIIGIFMTSLCKNFWQLLLAQGLCTGLGSGIFFCPTMGLVTTYFRKNRGLAVAIVSAGNSAGGAIYPVLVRQLLPKIGYAWTVRVLGFVNLGLLSLALACMRPRLPPRKSGPIVEWRAFCEVPYVCVLLGMSLVFGGLFFSYYYIASFGRTVLNMSYEDSLTLLIIFNGAAIPVRLVTGFIADRFMGPLNAMVPLLFINGVFAFSWIAVKSEAGIDEFEQRFEQEWWFQCQPTISHYWGQYSPYFTVPSDISTDVPDSCKVTFVQILSRHGARDPTASKTKTYNNTIKQVHANVKTFTGPYEFLANYSYTLGADQLTTFGQEQMVNSGTKFYHRYRLLAMSLEPFIRSSGENRVVESALNWTQGFHASKLADKSADVDSGYPYPVILQYEGDGFNNTLNHALCTEFENGTAGDIGNDAQEAWAKIFIPPIQARLNAGLPGANLSMDQTVDMMDLCPFNTVANDDGIISPFCALFTEAEWHSYGYYQTLGKYYGYSYGNPLGPTQGVGFVNELIARLTNTSVQDHTSTNHTLDDDPATFPLGRKLYADFSHDNDMTAIFSALGLYNNTLPLPNTTVVEASAAGGYSAAWTVPFAARAGGGTSGCVIAGRLAEALSQRSDVSVLVVEAGPDSTGHPLITMVGGLFQAMGGELDWGLETVPQEHLDNRVLQLNRGKFLGGSSGFNGTLCIRGCKTDYDDWGLEGWTGDDMFRYMKRAETFHGKDWFKAAEAYHGTDGPLHVEPHDLAPISNHVLESLQDKGLPLVDDLFTTGQAAHACGHVPRTVHGGVRTFGTDYLKGHEGRVDIVVDTVVDKVILEHVQGDVVATGVEVVDNSGNRRVLKAGQQVILSAGAYCSPTILLRSGIGPKDELTQLGVDCIVDSPGVVFVPYEVTQPDLTNDRFIHHANGFANSLATYQSSQSGFFSTFPFGIFALARLDDGLNSSSLWRERSAATSGSTRDAADLTPEQAHVEYMHTELYSGHVHGYPIPLEGKYGFEMMTLLFSQQSRGTVTLRSTSPHDKPIIDPRYLSDPLDLLMLAEGVRFAHSIVTTGSGTKNIIAPGVWMAGPKYAALGPETTREDWEPYVRQYSATAHHPAGTCRMGKDGDTMAVVDEKLRVRGVKGLMVADCSIMPSLNGGHTQMPAYAIGEKAAELLLCVKEGGAAWAGFGARSLNEPQEVQASLATLIAISSSANPSITKLACLSNVCLGHCNGQLRRQKLVRIAPQVSLKRDLGTIDQLNDALTARNQIIKQLLPAVDFDSLPGLSRESVIRLISNEVDTQTPSPAADGAVANEVPEALQSLNDIAADEEWNEAQDEEGPEPPVGDAVNGIIIHQHPGSYPRVSSTGAFLHVFFSVCPSAKQSFLDLGQSAFQKPKQLVVRSSSKEPPRAAHHVAPVSSTLPSLSSAQQMAIDAYFEQIHALIPMVDESRFRDEFSSQERTDDGWKALSNMVLALGSIAAGDDQSHFAYHERARNLLGYNIFTSGNLEMLQALVLLSALYLYYINSPNTAFLVMGTAFRMAIAIGLHREPAKTTKLGQTPEEEALALARAEVRRRTWWCMIAGNAWQGLLLHRPRVGRWDPLTMDTAWPSTKLSSTSARLESVARQRHNESEDRDWHGIALRVTAEFCIIAQRIGDRMAQLSYITPREIFAFSDELEIWSKSHHFRFLSENSCPKRFWLSRETMMYRFLGVRVLLSRPHLLRLADDAMAHNAFTDEDWKVVSLCQNSASEVIDLICSGLHHDRVSVWHSTFALFQACLIPLISIAVAKKLSLFGEAAVNGWKQSLDGAIRAFKDMAPHTRPADRYGSIVEALRDGVISWNNEDSQYAADIDQYADFLANARSETAMDLMNFDGQDVTAPGPFLEWFDYDLSFGDQQLNWYPLPDP</sequence>
<feature type="transmembrane region" description="Helical" evidence="10">
    <location>
        <begin position="301"/>
        <end position="323"/>
    </location>
</feature>
<feature type="region of interest" description="Disordered" evidence="9">
    <location>
        <begin position="1"/>
        <end position="20"/>
    </location>
</feature>
<gene>
    <name evidence="12" type="ORF">AYO21_07035</name>
</gene>
<dbReference type="PROSITE" id="PS00624">
    <property type="entry name" value="GMC_OXRED_2"/>
    <property type="match status" value="1"/>
</dbReference>
<dbReference type="Gene3D" id="1.20.1250.20">
    <property type="entry name" value="MFS general substrate transporter like domains"/>
    <property type="match status" value="1"/>
</dbReference>
<dbReference type="SUPFAM" id="SSF54373">
    <property type="entry name" value="FAD-linked reductases, C-terminal domain"/>
    <property type="match status" value="1"/>
</dbReference>
<dbReference type="InterPro" id="IPR011701">
    <property type="entry name" value="MFS"/>
</dbReference>
<dbReference type="InterPro" id="IPR007219">
    <property type="entry name" value="XnlR_reg_dom"/>
</dbReference>
<dbReference type="Pfam" id="PF00732">
    <property type="entry name" value="GMC_oxred_N"/>
    <property type="match status" value="1"/>
</dbReference>
<feature type="transmembrane region" description="Helical" evidence="10">
    <location>
        <begin position="222"/>
        <end position="242"/>
    </location>
</feature>
<dbReference type="InterPro" id="IPR000560">
    <property type="entry name" value="His_Pase_clade-2"/>
</dbReference>
<dbReference type="GO" id="GO:0008270">
    <property type="term" value="F:zinc ion binding"/>
    <property type="evidence" value="ECO:0007669"/>
    <property type="project" value="InterPro"/>
</dbReference>
<dbReference type="InterPro" id="IPR029033">
    <property type="entry name" value="His_PPase_superfam"/>
</dbReference>
<feature type="transmembrane region" description="Helical" evidence="10">
    <location>
        <begin position="191"/>
        <end position="210"/>
    </location>
</feature>
<dbReference type="Pfam" id="PF05199">
    <property type="entry name" value="GMC_oxred_C"/>
    <property type="match status" value="1"/>
</dbReference>
<dbReference type="InterPro" id="IPR033379">
    <property type="entry name" value="Acid_Pase_AS"/>
</dbReference>
<dbReference type="PANTHER" id="PTHR11552">
    <property type="entry name" value="GLUCOSE-METHANOL-CHOLINE GMC OXIDOREDUCTASE"/>
    <property type="match status" value="1"/>
</dbReference>
<evidence type="ECO:0000256" key="6">
    <source>
        <dbReference type="ARBA" id="ARBA00022630"/>
    </source>
</evidence>
<dbReference type="SUPFAM" id="SSF103473">
    <property type="entry name" value="MFS general substrate transporter"/>
    <property type="match status" value="1"/>
</dbReference>
<dbReference type="GO" id="GO:0022857">
    <property type="term" value="F:transmembrane transporter activity"/>
    <property type="evidence" value="ECO:0007669"/>
    <property type="project" value="InterPro"/>
</dbReference>
<dbReference type="GO" id="GO:0016158">
    <property type="term" value="F:inositol hexakisphosphate 3-phosphatase activity"/>
    <property type="evidence" value="ECO:0007669"/>
    <property type="project" value="UniProtKB-EC"/>
</dbReference>
<evidence type="ECO:0000256" key="10">
    <source>
        <dbReference type="SAM" id="Phobius"/>
    </source>
</evidence>
<dbReference type="PROSITE" id="PS00616">
    <property type="entry name" value="HIS_ACID_PHOSPHAT_1"/>
    <property type="match status" value="1"/>
</dbReference>
<dbReference type="PROSITE" id="PS00778">
    <property type="entry name" value="HIS_ACID_PHOSPHAT_2"/>
    <property type="match status" value="1"/>
</dbReference>
<feature type="transmembrane region" description="Helical" evidence="10">
    <location>
        <begin position="128"/>
        <end position="149"/>
    </location>
</feature>
<dbReference type="EMBL" id="LVKK01000052">
    <property type="protein sequence ID" value="OAG38682.1"/>
    <property type="molecule type" value="Genomic_DNA"/>
</dbReference>
<comment type="caution">
    <text evidence="12">The sequence shown here is derived from an EMBL/GenBank/DDBJ whole genome shotgun (WGS) entry which is preliminary data.</text>
</comment>
<feature type="transmembrane region" description="Helical" evidence="10">
    <location>
        <begin position="155"/>
        <end position="179"/>
    </location>
</feature>
<name>A0A177F5M1_9EURO</name>
<dbReference type="GO" id="GO:0016614">
    <property type="term" value="F:oxidoreductase activity, acting on CH-OH group of donors"/>
    <property type="evidence" value="ECO:0007669"/>
    <property type="project" value="InterPro"/>
</dbReference>
<evidence type="ECO:0000256" key="5">
    <source>
        <dbReference type="ARBA" id="ARBA00012632"/>
    </source>
</evidence>
<feature type="transmembrane region" description="Helical" evidence="10">
    <location>
        <begin position="103"/>
        <end position="121"/>
    </location>
</feature>
<comment type="similarity">
    <text evidence="4">Belongs to the GMC oxidoreductase family.</text>
</comment>
<comment type="subcellular location">
    <subcellularLocation>
        <location evidence="2">Membrane</location>
        <topology evidence="2">Multi-pass membrane protein</topology>
    </subcellularLocation>
</comment>
<dbReference type="Gene3D" id="3.30.560.10">
    <property type="entry name" value="Glucose Oxidase, domain 3"/>
    <property type="match status" value="1"/>
</dbReference>
<keyword evidence="7" id="KW-0274">FAD</keyword>
<organism evidence="12 13">
    <name type="scientific">Fonsecaea monophora</name>
    <dbReference type="NCBI Taxonomy" id="254056"/>
    <lineage>
        <taxon>Eukaryota</taxon>
        <taxon>Fungi</taxon>
        <taxon>Dikarya</taxon>
        <taxon>Ascomycota</taxon>
        <taxon>Pezizomycotina</taxon>
        <taxon>Eurotiomycetes</taxon>
        <taxon>Chaetothyriomycetidae</taxon>
        <taxon>Chaetothyriales</taxon>
        <taxon>Herpotrichiellaceae</taxon>
        <taxon>Fonsecaea</taxon>
    </lineage>
</organism>
<evidence type="ECO:0000259" key="11">
    <source>
        <dbReference type="PROSITE" id="PS00624"/>
    </source>
</evidence>
<dbReference type="RefSeq" id="XP_022510634.1">
    <property type="nucleotide sequence ID" value="XM_022656992.1"/>
</dbReference>
<dbReference type="InterPro" id="IPR036259">
    <property type="entry name" value="MFS_trans_sf"/>
</dbReference>
<dbReference type="Pfam" id="PF00328">
    <property type="entry name" value="His_Phos_2"/>
    <property type="match status" value="1"/>
</dbReference>
<dbReference type="GO" id="GO:0006351">
    <property type="term" value="P:DNA-templated transcription"/>
    <property type="evidence" value="ECO:0007669"/>
    <property type="project" value="InterPro"/>
</dbReference>
<dbReference type="CDD" id="cd12148">
    <property type="entry name" value="fungal_TF_MHR"/>
    <property type="match status" value="1"/>
</dbReference>
<accession>A0A177F5M1</accession>
<keyword evidence="10" id="KW-1133">Transmembrane helix</keyword>
<dbReference type="InterPro" id="IPR000172">
    <property type="entry name" value="GMC_OxRdtase_N"/>
</dbReference>
<keyword evidence="6" id="KW-0285">Flavoprotein</keyword>
<dbReference type="GO" id="GO:0016020">
    <property type="term" value="C:membrane"/>
    <property type="evidence" value="ECO:0007669"/>
    <property type="project" value="UniProtKB-SubCell"/>
</dbReference>
<keyword evidence="10" id="KW-0472">Membrane</keyword>
<dbReference type="Pfam" id="PF07690">
    <property type="entry name" value="MFS_1"/>
    <property type="match status" value="1"/>
</dbReference>
<dbReference type="SUPFAM" id="SSF51905">
    <property type="entry name" value="FAD/NAD(P)-binding domain"/>
    <property type="match status" value="1"/>
</dbReference>
<dbReference type="GO" id="GO:0050660">
    <property type="term" value="F:flavin adenine dinucleotide binding"/>
    <property type="evidence" value="ECO:0007669"/>
    <property type="project" value="InterPro"/>
</dbReference>
<evidence type="ECO:0000256" key="1">
    <source>
        <dbReference type="ARBA" id="ARBA00001974"/>
    </source>
</evidence>
<evidence type="ECO:0000256" key="8">
    <source>
        <dbReference type="ARBA" id="ARBA00023242"/>
    </source>
</evidence>
<feature type="transmembrane region" description="Helical" evidence="10">
    <location>
        <begin position="330"/>
        <end position="350"/>
    </location>
</feature>
<evidence type="ECO:0000256" key="4">
    <source>
        <dbReference type="ARBA" id="ARBA00010790"/>
    </source>
</evidence>
<dbReference type="CDD" id="cd07061">
    <property type="entry name" value="HP_HAP_like"/>
    <property type="match status" value="1"/>
</dbReference>
<dbReference type="GeneID" id="34602191"/>
<dbReference type="SUPFAM" id="SSF53254">
    <property type="entry name" value="Phosphoglycerate mutase-like"/>
    <property type="match status" value="1"/>
</dbReference>
<dbReference type="PANTHER" id="PTHR11552:SF147">
    <property type="entry name" value="CHOLINE DEHYDROGENASE, MITOCHONDRIAL"/>
    <property type="match status" value="1"/>
</dbReference>
<dbReference type="InterPro" id="IPR007867">
    <property type="entry name" value="GMC_OxRtase_C"/>
</dbReference>
<dbReference type="Gene3D" id="3.40.50.1240">
    <property type="entry name" value="Phosphoglycerate mutase-like"/>
    <property type="match status" value="1"/>
</dbReference>
<feature type="transmembrane region" description="Helical" evidence="10">
    <location>
        <begin position="65"/>
        <end position="83"/>
    </location>
</feature>
<keyword evidence="8" id="KW-0539">Nucleus</keyword>
<dbReference type="EC" id="3.1.3.8" evidence="5"/>
<evidence type="ECO:0000256" key="7">
    <source>
        <dbReference type="ARBA" id="ARBA00022827"/>
    </source>
</evidence>
<evidence type="ECO:0000256" key="2">
    <source>
        <dbReference type="ARBA" id="ARBA00004141"/>
    </source>
</evidence>
<dbReference type="OrthoDB" id="3362851at2759"/>
<dbReference type="GO" id="GO:0003677">
    <property type="term" value="F:DNA binding"/>
    <property type="evidence" value="ECO:0007669"/>
    <property type="project" value="InterPro"/>
</dbReference>
<evidence type="ECO:0000256" key="9">
    <source>
        <dbReference type="SAM" id="MobiDB-lite"/>
    </source>
</evidence>
<dbReference type="InterPro" id="IPR012132">
    <property type="entry name" value="GMC_OxRdtase"/>
</dbReference>
<comment type="similarity">
    <text evidence="3">Belongs to the histidine acid phosphatase family.</text>
</comment>
<dbReference type="InterPro" id="IPR036188">
    <property type="entry name" value="FAD/NAD-bd_sf"/>
</dbReference>
<protein>
    <recommendedName>
        <fullName evidence="5">3-phytase</fullName>
        <ecNumber evidence="5">3.1.3.8</ecNumber>
    </recommendedName>
</protein>
<keyword evidence="10" id="KW-0812">Transmembrane</keyword>
<evidence type="ECO:0000256" key="3">
    <source>
        <dbReference type="ARBA" id="ARBA00005375"/>
    </source>
</evidence>
<dbReference type="Gene3D" id="3.50.50.60">
    <property type="entry name" value="FAD/NAD(P)-binding domain"/>
    <property type="match status" value="1"/>
</dbReference>